<accession>T0KMJ9</accession>
<organism evidence="2 3">
    <name type="scientific">Colletotrichum gloeosporioides (strain Cg-14)</name>
    <name type="common">Anthracnose fungus</name>
    <name type="synonym">Glomerella cingulata</name>
    <dbReference type="NCBI Taxonomy" id="1237896"/>
    <lineage>
        <taxon>Eukaryota</taxon>
        <taxon>Fungi</taxon>
        <taxon>Dikarya</taxon>
        <taxon>Ascomycota</taxon>
        <taxon>Pezizomycotina</taxon>
        <taxon>Sordariomycetes</taxon>
        <taxon>Hypocreomycetidae</taxon>
        <taxon>Glomerellales</taxon>
        <taxon>Glomerellaceae</taxon>
        <taxon>Colletotrichum</taxon>
        <taxon>Colletotrichum gloeosporioides species complex</taxon>
    </lineage>
</organism>
<dbReference type="HOGENOM" id="CLU_1331859_0_0_1"/>
<reference evidence="2" key="1">
    <citation type="submission" date="2012-10" db="EMBL/GenBank/DDBJ databases">
        <title>Global analysis of the Colletotrichum gloeosporioides genome and transcriptome reveals a conserved role for pacC pH regulation in fungi.</title>
        <authorList>
            <person name="Alkan N."/>
            <person name="Thon M."/>
            <person name="Prusky D."/>
        </authorList>
    </citation>
    <scope>NUCLEOTIDE SEQUENCE</scope>
    <source>
        <strain evidence="2">Cg-14</strain>
    </source>
</reference>
<comment type="caution">
    <text evidence="2">The sequence shown here is derived from an EMBL/GenBank/DDBJ whole genome shotgun (WGS) entry which is preliminary data.</text>
</comment>
<gene>
    <name evidence="2" type="ORF">CGLO_06303</name>
</gene>
<name>T0KMJ9_COLGC</name>
<feature type="region of interest" description="Disordered" evidence="1">
    <location>
        <begin position="1"/>
        <end position="71"/>
    </location>
</feature>
<dbReference type="Proteomes" id="UP000015530">
    <property type="component" value="Unassembled WGS sequence"/>
</dbReference>
<dbReference type="OrthoDB" id="2595934at2759"/>
<dbReference type="AlphaFoldDB" id="T0KMJ9"/>
<evidence type="ECO:0000313" key="3">
    <source>
        <dbReference type="Proteomes" id="UP000015530"/>
    </source>
</evidence>
<evidence type="ECO:0000256" key="1">
    <source>
        <dbReference type="SAM" id="MobiDB-lite"/>
    </source>
</evidence>
<proteinExistence type="predicted"/>
<dbReference type="EMBL" id="AMYD01001275">
    <property type="protein sequence ID" value="EQB53923.1"/>
    <property type="molecule type" value="Genomic_DNA"/>
</dbReference>
<feature type="compositionally biased region" description="Basic and acidic residues" evidence="1">
    <location>
        <begin position="23"/>
        <end position="39"/>
    </location>
</feature>
<feature type="compositionally biased region" description="Basic and acidic residues" evidence="1">
    <location>
        <begin position="62"/>
        <end position="71"/>
    </location>
</feature>
<evidence type="ECO:0000313" key="2">
    <source>
        <dbReference type="EMBL" id="EQB53923.1"/>
    </source>
</evidence>
<feature type="compositionally biased region" description="Polar residues" evidence="1">
    <location>
        <begin position="41"/>
        <end position="57"/>
    </location>
</feature>
<dbReference type="STRING" id="1237896.T0KMJ9"/>
<sequence length="206" mass="21933">MSGSEENMMQNETDASNVRRRRLSDESRQDGAGGGRDEITCTWNDSGDTHSVSSREAPTSKPDADASAKKTQLDRIKSLEASIADLKATVQMLAPSIRPDLKRTLAVGRQERLIAVDKNVTSNSVVDDNDGAGSVVSGGTGGTVGRSSANEDVEPADRHVYSSPAEVVRKVGSQLSGGFRRTFDVQADLVSLGILSEKTARDLVLE</sequence>
<feature type="compositionally biased region" description="Polar residues" evidence="1">
    <location>
        <begin position="1"/>
        <end position="16"/>
    </location>
</feature>
<protein>
    <submittedName>
        <fullName evidence="2">Uncharacterized protein</fullName>
    </submittedName>
</protein>
<feature type="region of interest" description="Disordered" evidence="1">
    <location>
        <begin position="125"/>
        <end position="155"/>
    </location>
</feature>